<dbReference type="EMBL" id="VLKW01000002">
    <property type="protein sequence ID" value="TWI50287.1"/>
    <property type="molecule type" value="Genomic_DNA"/>
</dbReference>
<dbReference type="AlphaFoldDB" id="A0A562Q0U5"/>
<proteinExistence type="predicted"/>
<accession>A0A562Q0U5</accession>
<dbReference type="CDD" id="cd07177">
    <property type="entry name" value="terB_like"/>
    <property type="match status" value="1"/>
</dbReference>
<dbReference type="EMBL" id="CP046904">
    <property type="protein sequence ID" value="QGZ38188.1"/>
    <property type="molecule type" value="Genomic_DNA"/>
</dbReference>
<dbReference type="Gene3D" id="1.10.3680.10">
    <property type="entry name" value="TerB-like"/>
    <property type="match status" value="1"/>
</dbReference>
<protein>
    <submittedName>
        <fullName evidence="1">TerB family tellurite resistance protein</fullName>
    </submittedName>
</protein>
<gene>
    <name evidence="1" type="ORF">GO485_03405</name>
    <name evidence="2" type="ORF">IP92_01516</name>
</gene>
<evidence type="ECO:0000313" key="3">
    <source>
        <dbReference type="Proteomes" id="UP000315112"/>
    </source>
</evidence>
<dbReference type="Proteomes" id="UP000315112">
    <property type="component" value="Unassembled WGS sequence"/>
</dbReference>
<reference evidence="2" key="2">
    <citation type="submission" date="2019-07" db="EMBL/GenBank/DDBJ databases">
        <authorList>
            <person name="Whitman W."/>
            <person name="Huntemann M."/>
            <person name="Clum A."/>
            <person name="Pillay M."/>
            <person name="Palaniappan K."/>
            <person name="Varghese N."/>
            <person name="Mikhailova N."/>
            <person name="Stamatis D."/>
            <person name="Reddy T."/>
            <person name="Daum C."/>
            <person name="Shapiro N."/>
            <person name="Ivanova N."/>
            <person name="Kyrpides N."/>
            <person name="Woyke T."/>
        </authorList>
    </citation>
    <scope>NUCLEOTIDE SEQUENCE</scope>
    <source>
        <strain evidence="2">CGMCC 1.10685</strain>
    </source>
</reference>
<dbReference type="RefSeq" id="WP_145873904.1">
    <property type="nucleotide sequence ID" value="NZ_CP046904.1"/>
</dbReference>
<dbReference type="OrthoDB" id="8526975at2"/>
<dbReference type="SUPFAM" id="SSF158682">
    <property type="entry name" value="TerB-like"/>
    <property type="match status" value="1"/>
</dbReference>
<dbReference type="InterPro" id="IPR029024">
    <property type="entry name" value="TerB-like"/>
</dbReference>
<evidence type="ECO:0000313" key="2">
    <source>
        <dbReference type="EMBL" id="TWI50287.1"/>
    </source>
</evidence>
<keyword evidence="4" id="KW-1185">Reference proteome</keyword>
<name>A0A562Q0U5_9BURK</name>
<dbReference type="Proteomes" id="UP000437862">
    <property type="component" value="Chromosome"/>
</dbReference>
<reference evidence="1 4" key="3">
    <citation type="submission" date="2019-12" db="EMBL/GenBank/DDBJ databases">
        <title>Draft Genome Sequences of Six Type Strains of the Genus Massilia.</title>
        <authorList>
            <person name="Miess H."/>
            <person name="Frediansyah A."/>
            <person name="Goeker M."/>
            <person name="Gross H."/>
        </authorList>
    </citation>
    <scope>NUCLEOTIDE SEQUENCE [LARGE SCALE GENOMIC DNA]</scope>
    <source>
        <strain evidence="1 4">DSM 26639</strain>
    </source>
</reference>
<reference evidence="2 3" key="1">
    <citation type="journal article" date="2015" name="Stand. Genomic Sci.">
        <title>Genomic Encyclopedia of Bacterial and Archaeal Type Strains, Phase III: the genomes of soil and plant-associated and newly described type strains.</title>
        <authorList>
            <person name="Whitman W.B."/>
            <person name="Woyke T."/>
            <person name="Klenk H.P."/>
            <person name="Zhou Y."/>
            <person name="Lilburn T.G."/>
            <person name="Beck B.J."/>
            <person name="De Vos P."/>
            <person name="Vandamme P."/>
            <person name="Eisen J.A."/>
            <person name="Garrity G."/>
            <person name="Hugenholtz P."/>
            <person name="Kyrpides N.C."/>
        </authorList>
    </citation>
    <scope>NUCLEOTIDE SEQUENCE [LARGE SCALE GENOMIC DNA]</scope>
    <source>
        <strain evidence="2 3">CGMCC 1.10685</strain>
    </source>
</reference>
<evidence type="ECO:0000313" key="4">
    <source>
        <dbReference type="Proteomes" id="UP000437862"/>
    </source>
</evidence>
<evidence type="ECO:0000313" key="1">
    <source>
        <dbReference type="EMBL" id="QGZ38188.1"/>
    </source>
</evidence>
<organism evidence="2 3">
    <name type="scientific">Pseudoduganella flava</name>
    <dbReference type="NCBI Taxonomy" id="871742"/>
    <lineage>
        <taxon>Bacteria</taxon>
        <taxon>Pseudomonadati</taxon>
        <taxon>Pseudomonadota</taxon>
        <taxon>Betaproteobacteria</taxon>
        <taxon>Burkholderiales</taxon>
        <taxon>Oxalobacteraceae</taxon>
        <taxon>Telluria group</taxon>
        <taxon>Pseudoduganella</taxon>
    </lineage>
</organism>
<sequence>MRTYEANSPRACARLLALAMVVDGDLDPAELEVLEDGALLRGLGLDGAVFQQVLGELCTDLLRTAVRDGAVEIKPALLDRLLAEITDPALQQRLLAAMVTIVDADSRVEDAEGILLEQACVQWKPDLALLKQSTAAA</sequence>